<evidence type="ECO:0000313" key="7">
    <source>
        <dbReference type="EMBL" id="QVJ02277.1"/>
    </source>
</evidence>
<feature type="transmembrane region" description="Helical" evidence="5">
    <location>
        <begin position="7"/>
        <end position="36"/>
    </location>
</feature>
<organism evidence="7 8">
    <name type="scientific">Nocardiopsis eucommiae</name>
    <dbReference type="NCBI Taxonomy" id="2831970"/>
    <lineage>
        <taxon>Bacteria</taxon>
        <taxon>Bacillati</taxon>
        <taxon>Actinomycetota</taxon>
        <taxon>Actinomycetes</taxon>
        <taxon>Streptosporangiales</taxon>
        <taxon>Nocardiopsidaceae</taxon>
        <taxon>Nocardiopsis</taxon>
    </lineage>
</organism>
<dbReference type="KEGG" id="nec:KGD82_06270"/>
<dbReference type="InterPro" id="IPR012340">
    <property type="entry name" value="NA-bd_OB-fold"/>
</dbReference>
<evidence type="ECO:0000256" key="2">
    <source>
        <dbReference type="ARBA" id="ARBA00022692"/>
    </source>
</evidence>
<dbReference type="EMBL" id="CP074402">
    <property type="protein sequence ID" value="QVJ02277.1"/>
    <property type="molecule type" value="Genomic_DNA"/>
</dbReference>
<dbReference type="RefSeq" id="WP_378735235.1">
    <property type="nucleotide sequence ID" value="NZ_CBDRIY010000017.1"/>
</dbReference>
<dbReference type="InterPro" id="IPR052165">
    <property type="entry name" value="Membrane_assoc_protease"/>
</dbReference>
<name>A0A975LBQ9_9ACTN</name>
<evidence type="ECO:0000256" key="3">
    <source>
        <dbReference type="ARBA" id="ARBA00022989"/>
    </source>
</evidence>
<evidence type="ECO:0000256" key="4">
    <source>
        <dbReference type="ARBA" id="ARBA00023136"/>
    </source>
</evidence>
<dbReference type="GO" id="GO:0005886">
    <property type="term" value="C:plasma membrane"/>
    <property type="evidence" value="ECO:0007669"/>
    <property type="project" value="TreeGrafter"/>
</dbReference>
<evidence type="ECO:0000313" key="8">
    <source>
        <dbReference type="Proteomes" id="UP000682416"/>
    </source>
</evidence>
<keyword evidence="2 5" id="KW-0812">Transmembrane</keyword>
<dbReference type="Pfam" id="PF01957">
    <property type="entry name" value="NfeD"/>
    <property type="match status" value="1"/>
</dbReference>
<dbReference type="Gene3D" id="2.40.50.140">
    <property type="entry name" value="Nucleic acid-binding proteins"/>
    <property type="match status" value="1"/>
</dbReference>
<evidence type="ECO:0000256" key="1">
    <source>
        <dbReference type="ARBA" id="ARBA00004141"/>
    </source>
</evidence>
<evidence type="ECO:0000259" key="6">
    <source>
        <dbReference type="Pfam" id="PF01957"/>
    </source>
</evidence>
<keyword evidence="4 5" id="KW-0472">Membrane</keyword>
<accession>A0A975LBQ9</accession>
<protein>
    <submittedName>
        <fullName evidence="7">NfeD family protein</fullName>
    </submittedName>
</protein>
<dbReference type="Proteomes" id="UP000682416">
    <property type="component" value="Chromosome"/>
</dbReference>
<feature type="transmembrane region" description="Helical" evidence="5">
    <location>
        <begin position="42"/>
        <end position="64"/>
    </location>
</feature>
<keyword evidence="3 5" id="KW-1133">Transmembrane helix</keyword>
<dbReference type="AlphaFoldDB" id="A0A975LBQ9"/>
<comment type="subcellular location">
    <subcellularLocation>
        <location evidence="1">Membrane</location>
        <topology evidence="1">Multi-pass membrane protein</topology>
    </subcellularLocation>
</comment>
<dbReference type="PANTHER" id="PTHR33507:SF3">
    <property type="entry name" value="INNER MEMBRANE PROTEIN YBBJ"/>
    <property type="match status" value="1"/>
</dbReference>
<evidence type="ECO:0000256" key="5">
    <source>
        <dbReference type="SAM" id="Phobius"/>
    </source>
</evidence>
<feature type="domain" description="NfeD-like C-terminal" evidence="6">
    <location>
        <begin position="83"/>
        <end position="141"/>
    </location>
</feature>
<dbReference type="SUPFAM" id="SSF141322">
    <property type="entry name" value="NfeD domain-like"/>
    <property type="match status" value="1"/>
</dbReference>
<dbReference type="InterPro" id="IPR002810">
    <property type="entry name" value="NfeD-like_C"/>
</dbReference>
<sequence>MPVWLIWIILAAGLGVAEFLTLTFVLGLLAAAALVAGVLGAIGLPVVVQIIGFAAASAAGLILVKPIMDRQLKRGPDVRSGTAALVGRSGVVLQKVDADSGRVKLQGEEWSARSLDEDLVIPVGAHVDVMEIDGATAVVYPREALPDPPELPERNRPDQD</sequence>
<keyword evidence="8" id="KW-1185">Reference proteome</keyword>
<proteinExistence type="predicted"/>
<reference evidence="7" key="1">
    <citation type="submission" date="2021-05" db="EMBL/GenBank/DDBJ databases">
        <authorList>
            <person name="Kaiqin L."/>
            <person name="Jian G."/>
        </authorList>
    </citation>
    <scope>NUCLEOTIDE SEQUENCE</scope>
    <source>
        <strain evidence="7">HDS5</strain>
    </source>
</reference>
<gene>
    <name evidence="7" type="ORF">KGD82_06270</name>
</gene>
<dbReference type="PANTHER" id="PTHR33507">
    <property type="entry name" value="INNER MEMBRANE PROTEIN YBBJ"/>
    <property type="match status" value="1"/>
</dbReference>